<reference evidence="6" key="1">
    <citation type="journal article" date="2012" name="Science">
        <title>Fermentation, hydrogen, and sulfur metabolism in multiple uncultivated bacterial phyla.</title>
        <authorList>
            <person name="Wrighton K.C."/>
            <person name="Thomas B.C."/>
            <person name="Sharon I."/>
            <person name="Miller C.S."/>
            <person name="Castelle C.J."/>
            <person name="VerBerkmoes N.C."/>
            <person name="Wilkins M.J."/>
            <person name="Hettich R.L."/>
            <person name="Lipton M.S."/>
            <person name="Williams K.H."/>
            <person name="Long P.E."/>
            <person name="Banfield J.F."/>
        </authorList>
    </citation>
    <scope>NUCLEOTIDE SEQUENCE [LARGE SCALE GENOMIC DNA]</scope>
</reference>
<evidence type="ECO:0008006" key="7">
    <source>
        <dbReference type="Google" id="ProtNLM"/>
    </source>
</evidence>
<feature type="transmembrane region" description="Helical" evidence="5">
    <location>
        <begin position="21"/>
        <end position="38"/>
    </location>
</feature>
<proteinExistence type="predicted"/>
<dbReference type="Pfam" id="PF09685">
    <property type="entry name" value="MamF_MmsF"/>
    <property type="match status" value="1"/>
</dbReference>
<dbReference type="AlphaFoldDB" id="K2AWK5"/>
<evidence type="ECO:0000256" key="2">
    <source>
        <dbReference type="ARBA" id="ARBA00022692"/>
    </source>
</evidence>
<name>K2AWK5_9BACT</name>
<sequence length="111" mass="13624">MSDNKIETEEFNEWPNKEERMLAAICYLPFGFLAPLLMHKQSDFLSQHTKQGGIIFWIYLFLSIVTFTFIWWILTLLYIWIAIFAINKAYNWEMFEFWFIRKLLDLLNWKK</sequence>
<gene>
    <name evidence="6" type="ORF">ACD_49C00066G0005</name>
</gene>
<evidence type="ECO:0000256" key="5">
    <source>
        <dbReference type="SAM" id="Phobius"/>
    </source>
</evidence>
<keyword evidence="2 5" id="KW-0812">Transmembrane</keyword>
<comment type="caution">
    <text evidence="6">The sequence shown here is derived from an EMBL/GenBank/DDBJ whole genome shotgun (WGS) entry which is preliminary data.</text>
</comment>
<organism evidence="6">
    <name type="scientific">uncultured bacterium</name>
    <name type="common">gcode 4</name>
    <dbReference type="NCBI Taxonomy" id="1234023"/>
    <lineage>
        <taxon>Bacteria</taxon>
        <taxon>environmental samples</taxon>
    </lineage>
</organism>
<protein>
    <recommendedName>
        <fullName evidence="7">DUF4870 domain-containing protein</fullName>
    </recommendedName>
</protein>
<evidence type="ECO:0000256" key="1">
    <source>
        <dbReference type="ARBA" id="ARBA00004141"/>
    </source>
</evidence>
<evidence type="ECO:0000313" key="6">
    <source>
        <dbReference type="EMBL" id="EKD66081.1"/>
    </source>
</evidence>
<comment type="subcellular location">
    <subcellularLocation>
        <location evidence="1">Membrane</location>
        <topology evidence="1">Multi-pass membrane protein</topology>
    </subcellularLocation>
</comment>
<dbReference type="EMBL" id="AMFJ01021652">
    <property type="protein sequence ID" value="EKD66081.1"/>
    <property type="molecule type" value="Genomic_DNA"/>
</dbReference>
<feature type="transmembrane region" description="Helical" evidence="5">
    <location>
        <begin position="58"/>
        <end position="86"/>
    </location>
</feature>
<accession>K2AWK5</accession>
<dbReference type="InterPro" id="IPR019109">
    <property type="entry name" value="MamF_MmsF"/>
</dbReference>
<evidence type="ECO:0000256" key="4">
    <source>
        <dbReference type="ARBA" id="ARBA00023136"/>
    </source>
</evidence>
<keyword evidence="3 5" id="KW-1133">Transmembrane helix</keyword>
<evidence type="ECO:0000256" key="3">
    <source>
        <dbReference type="ARBA" id="ARBA00022989"/>
    </source>
</evidence>
<keyword evidence="4 5" id="KW-0472">Membrane</keyword>